<reference evidence="2 3" key="1">
    <citation type="submission" date="2024-07" db="EMBL/GenBank/DDBJ databases">
        <title>Uliginosibacterium paludis KCTC:42655.</title>
        <authorList>
            <person name="Kim M.K."/>
        </authorList>
    </citation>
    <scope>NUCLEOTIDE SEQUENCE [LARGE SCALE GENOMIC DNA]</scope>
    <source>
        <strain evidence="2 3">KCTC 42655</strain>
    </source>
</reference>
<dbReference type="EMBL" id="JBEWLZ010000003">
    <property type="protein sequence ID" value="MET1489592.1"/>
    <property type="molecule type" value="Genomic_DNA"/>
</dbReference>
<accession>A0ABV2CNW3</accession>
<gene>
    <name evidence="2" type="ORF">ABVT11_07110</name>
</gene>
<proteinExistence type="predicted"/>
<sequence>MPTPAPVSRPLPPPRKTAAGAEALARRDPRFNAVQRRLLILIDGRRDALILQGLLPDADVPAELERLAGAGLIDSGADAPPSVVPPVPVEEAVASLPGNWPEIRAWMSEQARSSLGVLAVPLLARLEGVADAGAMRSAISQWHLAVRGSRLGQALADDGLARIHEMLGA</sequence>
<dbReference type="RefSeq" id="WP_345925200.1">
    <property type="nucleotide sequence ID" value="NZ_JBDIVF010000002.1"/>
</dbReference>
<evidence type="ECO:0000256" key="1">
    <source>
        <dbReference type="SAM" id="MobiDB-lite"/>
    </source>
</evidence>
<evidence type="ECO:0000313" key="3">
    <source>
        <dbReference type="Proteomes" id="UP001548590"/>
    </source>
</evidence>
<keyword evidence="3" id="KW-1185">Reference proteome</keyword>
<organism evidence="2 3">
    <name type="scientific">Uliginosibacterium paludis</name>
    <dbReference type="NCBI Taxonomy" id="1615952"/>
    <lineage>
        <taxon>Bacteria</taxon>
        <taxon>Pseudomonadati</taxon>
        <taxon>Pseudomonadota</taxon>
        <taxon>Betaproteobacteria</taxon>
        <taxon>Rhodocyclales</taxon>
        <taxon>Zoogloeaceae</taxon>
        <taxon>Uliginosibacterium</taxon>
    </lineage>
</organism>
<feature type="compositionally biased region" description="Pro residues" evidence="1">
    <location>
        <begin position="1"/>
        <end position="15"/>
    </location>
</feature>
<feature type="region of interest" description="Disordered" evidence="1">
    <location>
        <begin position="1"/>
        <end position="22"/>
    </location>
</feature>
<evidence type="ECO:0000313" key="2">
    <source>
        <dbReference type="EMBL" id="MET1489592.1"/>
    </source>
</evidence>
<name>A0ABV2CNW3_9RHOO</name>
<protein>
    <submittedName>
        <fullName evidence="2">Uncharacterized protein</fullName>
    </submittedName>
</protein>
<dbReference type="Proteomes" id="UP001548590">
    <property type="component" value="Unassembled WGS sequence"/>
</dbReference>
<comment type="caution">
    <text evidence="2">The sequence shown here is derived from an EMBL/GenBank/DDBJ whole genome shotgun (WGS) entry which is preliminary data.</text>
</comment>